<keyword evidence="2" id="KW-1185">Reference proteome</keyword>
<name>A0A7J9B101_9ROSI</name>
<accession>A0A7J9B101</accession>
<gene>
    <name evidence="1" type="ORF">Golax_025408</name>
</gene>
<feature type="non-terminal residue" evidence="1">
    <location>
        <position position="18"/>
    </location>
</feature>
<evidence type="ECO:0000313" key="2">
    <source>
        <dbReference type="Proteomes" id="UP000593574"/>
    </source>
</evidence>
<dbReference type="AlphaFoldDB" id="A0A7J9B101"/>
<comment type="caution">
    <text evidence="1">The sequence shown here is derived from an EMBL/GenBank/DDBJ whole genome shotgun (WGS) entry which is preliminary data.</text>
</comment>
<protein>
    <submittedName>
        <fullName evidence="1">Uncharacterized protein</fullName>
    </submittedName>
</protein>
<proteinExistence type="predicted"/>
<sequence>MLCSTINPSNLNLTSKDW</sequence>
<reference evidence="1 2" key="1">
    <citation type="journal article" date="2019" name="Genome Biol. Evol.">
        <title>Insights into the evolution of the New World diploid cottons (Gossypium, subgenus Houzingenia) based on genome sequencing.</title>
        <authorList>
            <person name="Grover C.E."/>
            <person name="Arick M.A. 2nd"/>
            <person name="Thrash A."/>
            <person name="Conover J.L."/>
            <person name="Sanders W.S."/>
            <person name="Peterson D.G."/>
            <person name="Frelichowski J.E."/>
            <person name="Scheffler J.A."/>
            <person name="Scheffler B.E."/>
            <person name="Wendel J.F."/>
        </authorList>
    </citation>
    <scope>NUCLEOTIDE SEQUENCE [LARGE SCALE GENOMIC DNA]</scope>
    <source>
        <strain evidence="1">4</strain>
        <tissue evidence="1">Leaf</tissue>
    </source>
</reference>
<evidence type="ECO:0000313" key="1">
    <source>
        <dbReference type="EMBL" id="MBA0729998.1"/>
    </source>
</evidence>
<organism evidence="1 2">
    <name type="scientific">Gossypium laxum</name>
    <dbReference type="NCBI Taxonomy" id="34288"/>
    <lineage>
        <taxon>Eukaryota</taxon>
        <taxon>Viridiplantae</taxon>
        <taxon>Streptophyta</taxon>
        <taxon>Embryophyta</taxon>
        <taxon>Tracheophyta</taxon>
        <taxon>Spermatophyta</taxon>
        <taxon>Magnoliopsida</taxon>
        <taxon>eudicotyledons</taxon>
        <taxon>Gunneridae</taxon>
        <taxon>Pentapetalae</taxon>
        <taxon>rosids</taxon>
        <taxon>malvids</taxon>
        <taxon>Malvales</taxon>
        <taxon>Malvaceae</taxon>
        <taxon>Malvoideae</taxon>
        <taxon>Gossypium</taxon>
    </lineage>
</organism>
<dbReference type="Proteomes" id="UP000593574">
    <property type="component" value="Unassembled WGS sequence"/>
</dbReference>
<dbReference type="EMBL" id="JABEZV010441620">
    <property type="protein sequence ID" value="MBA0729998.1"/>
    <property type="molecule type" value="Genomic_DNA"/>
</dbReference>